<protein>
    <recommendedName>
        <fullName evidence="1">TNase-like domain-containing protein</fullName>
    </recommendedName>
</protein>
<dbReference type="InterPro" id="IPR035437">
    <property type="entry name" value="SNase_OB-fold_sf"/>
</dbReference>
<dbReference type="SUPFAM" id="SSF50199">
    <property type="entry name" value="Staphylococcal nuclease"/>
    <property type="match status" value="1"/>
</dbReference>
<gene>
    <name evidence="2" type="ORF">PROH_21430</name>
</gene>
<dbReference type="Proteomes" id="UP000034681">
    <property type="component" value="Unassembled WGS sequence"/>
</dbReference>
<sequence>MVGLGVVALGLTQCQPAPSIDPGETLAVYGQRVISGDTVEVLPLVGDQPQIQQVRLIGVEVPEWEQEPWGDAAQRWLRGAVEGQTLTLEWDVQRDEAGDDRQWAYVWRGSTLINGAIVTAGHGLAQPQFPNLRHRLILQRSQETARLRAVGLWDPDYPLRETPTEFRQRQQRQSP</sequence>
<accession>A0A0M2PSZ8</accession>
<dbReference type="Pfam" id="PF00565">
    <property type="entry name" value="SNase"/>
    <property type="match status" value="1"/>
</dbReference>
<reference evidence="2" key="1">
    <citation type="submission" date="2012-04" db="EMBL/GenBank/DDBJ databases">
        <authorList>
            <person name="Borisov I.G."/>
            <person name="Ivanikova N.V."/>
            <person name="Pinevich A.V."/>
        </authorList>
    </citation>
    <scope>NUCLEOTIDE SEQUENCE</scope>
    <source>
        <strain evidence="2">CALU 1027</strain>
    </source>
</reference>
<dbReference type="eggNOG" id="COG1525">
    <property type="taxonomic scope" value="Bacteria"/>
</dbReference>
<evidence type="ECO:0000313" key="2">
    <source>
        <dbReference type="EMBL" id="KKI98292.1"/>
    </source>
</evidence>
<name>A0A0M2PSZ8_PROHO</name>
<comment type="caution">
    <text evidence="2">The sequence shown here is derived from an EMBL/GenBank/DDBJ whole genome shotgun (WGS) entry which is preliminary data.</text>
</comment>
<proteinExistence type="predicted"/>
<organism evidence="2 3">
    <name type="scientific">Prochlorothrix hollandica PCC 9006 = CALU 1027</name>
    <dbReference type="NCBI Taxonomy" id="317619"/>
    <lineage>
        <taxon>Bacteria</taxon>
        <taxon>Bacillati</taxon>
        <taxon>Cyanobacteriota</taxon>
        <taxon>Cyanophyceae</taxon>
        <taxon>Prochlorotrichales</taxon>
        <taxon>Prochlorotrichaceae</taxon>
        <taxon>Prochlorothrix</taxon>
    </lineage>
</organism>
<dbReference type="SMART" id="SM00318">
    <property type="entry name" value="SNc"/>
    <property type="match status" value="1"/>
</dbReference>
<dbReference type="InterPro" id="IPR016071">
    <property type="entry name" value="Staphylococal_nuclease_OB-fold"/>
</dbReference>
<dbReference type="STRING" id="317619.GCA_000332315_03132"/>
<evidence type="ECO:0000259" key="1">
    <source>
        <dbReference type="PROSITE" id="PS50830"/>
    </source>
</evidence>
<dbReference type="AlphaFoldDB" id="A0A0M2PSZ8"/>
<dbReference type="EMBL" id="AJTX02000010">
    <property type="protein sequence ID" value="KKI98292.1"/>
    <property type="molecule type" value="Genomic_DNA"/>
</dbReference>
<evidence type="ECO:0000313" key="3">
    <source>
        <dbReference type="Proteomes" id="UP000034681"/>
    </source>
</evidence>
<feature type="domain" description="TNase-like" evidence="1">
    <location>
        <begin position="32"/>
        <end position="155"/>
    </location>
</feature>
<keyword evidence="3" id="KW-1185">Reference proteome</keyword>
<dbReference type="Gene3D" id="2.40.50.90">
    <property type="match status" value="1"/>
</dbReference>
<dbReference type="PROSITE" id="PS50830">
    <property type="entry name" value="TNASE_3"/>
    <property type="match status" value="1"/>
</dbReference>
<dbReference type="RefSeq" id="WP_044077058.1">
    <property type="nucleotide sequence ID" value="NZ_KB235939.1"/>
</dbReference>